<evidence type="ECO:0000313" key="3">
    <source>
        <dbReference type="Proteomes" id="UP000179258"/>
    </source>
</evidence>
<gene>
    <name evidence="2" type="ORF">A3D59_00860</name>
</gene>
<keyword evidence="1" id="KW-1133">Transmembrane helix</keyword>
<keyword evidence="1" id="KW-0472">Membrane</keyword>
<keyword evidence="1" id="KW-0812">Transmembrane</keyword>
<protein>
    <submittedName>
        <fullName evidence="2">Uncharacterized protein</fullName>
    </submittedName>
</protein>
<name>A0A1G2R6W0_9BACT</name>
<feature type="transmembrane region" description="Helical" evidence="1">
    <location>
        <begin position="129"/>
        <end position="149"/>
    </location>
</feature>
<feature type="transmembrane region" description="Helical" evidence="1">
    <location>
        <begin position="102"/>
        <end position="122"/>
    </location>
</feature>
<sequence>MLGVQTWEQKTGRIPPRQKEFPYLQDFWTNGFVGDGIGLGLVDAAVAVTVYQRGFTTWMIVAVAAGMLLTVGFYKFATAPIHKPNWGFMDGGNITWGGRVHLVYFAVQATVATIGFVLLFALQIRGIPLAIGLSGIAAYLAALAADVAIGRLPAVKRG</sequence>
<evidence type="ECO:0000313" key="2">
    <source>
        <dbReference type="EMBL" id="OHA68099.1"/>
    </source>
</evidence>
<proteinExistence type="predicted"/>
<feature type="transmembrane region" description="Helical" evidence="1">
    <location>
        <begin position="27"/>
        <end position="51"/>
    </location>
</feature>
<accession>A0A1G2R6W0</accession>
<evidence type="ECO:0000256" key="1">
    <source>
        <dbReference type="SAM" id="Phobius"/>
    </source>
</evidence>
<comment type="caution">
    <text evidence="2">The sequence shown here is derived from an EMBL/GenBank/DDBJ whole genome shotgun (WGS) entry which is preliminary data.</text>
</comment>
<organism evidence="2 3">
    <name type="scientific">Candidatus Wildermuthbacteria bacterium RIFCSPHIGHO2_02_FULL_47_17</name>
    <dbReference type="NCBI Taxonomy" id="1802452"/>
    <lineage>
        <taxon>Bacteria</taxon>
        <taxon>Candidatus Wildermuthiibacteriota</taxon>
    </lineage>
</organism>
<dbReference type="AlphaFoldDB" id="A0A1G2R6W0"/>
<feature type="transmembrane region" description="Helical" evidence="1">
    <location>
        <begin position="58"/>
        <end position="82"/>
    </location>
</feature>
<dbReference type="Proteomes" id="UP000179258">
    <property type="component" value="Unassembled WGS sequence"/>
</dbReference>
<dbReference type="EMBL" id="MHTX01000022">
    <property type="protein sequence ID" value="OHA68099.1"/>
    <property type="molecule type" value="Genomic_DNA"/>
</dbReference>
<reference evidence="2 3" key="1">
    <citation type="journal article" date="2016" name="Nat. Commun.">
        <title>Thousands of microbial genomes shed light on interconnected biogeochemical processes in an aquifer system.</title>
        <authorList>
            <person name="Anantharaman K."/>
            <person name="Brown C.T."/>
            <person name="Hug L.A."/>
            <person name="Sharon I."/>
            <person name="Castelle C.J."/>
            <person name="Probst A.J."/>
            <person name="Thomas B.C."/>
            <person name="Singh A."/>
            <person name="Wilkins M.J."/>
            <person name="Karaoz U."/>
            <person name="Brodie E.L."/>
            <person name="Williams K.H."/>
            <person name="Hubbard S.S."/>
            <person name="Banfield J.F."/>
        </authorList>
    </citation>
    <scope>NUCLEOTIDE SEQUENCE [LARGE SCALE GENOMIC DNA]</scope>
</reference>